<evidence type="ECO:0000313" key="1">
    <source>
        <dbReference type="EMBL" id="KAJ8650808.1"/>
    </source>
</evidence>
<dbReference type="Proteomes" id="UP001234297">
    <property type="component" value="Chromosome 1"/>
</dbReference>
<organism evidence="1 2">
    <name type="scientific">Persea americana</name>
    <name type="common">Avocado</name>
    <dbReference type="NCBI Taxonomy" id="3435"/>
    <lineage>
        <taxon>Eukaryota</taxon>
        <taxon>Viridiplantae</taxon>
        <taxon>Streptophyta</taxon>
        <taxon>Embryophyta</taxon>
        <taxon>Tracheophyta</taxon>
        <taxon>Spermatophyta</taxon>
        <taxon>Magnoliopsida</taxon>
        <taxon>Magnoliidae</taxon>
        <taxon>Laurales</taxon>
        <taxon>Lauraceae</taxon>
        <taxon>Persea</taxon>
    </lineage>
</organism>
<protein>
    <submittedName>
        <fullName evidence="1">Uncharacterized protein</fullName>
    </submittedName>
</protein>
<evidence type="ECO:0000313" key="2">
    <source>
        <dbReference type="Proteomes" id="UP001234297"/>
    </source>
</evidence>
<name>A0ACC2MZ60_PERAE</name>
<gene>
    <name evidence="1" type="ORF">MRB53_003831</name>
</gene>
<accession>A0ACC2MZ60</accession>
<proteinExistence type="predicted"/>
<sequence>MEGLGLNNTIHHLMALDQLRVLSLKKNLFSGPIPNLSNLTALKLLFLSYNELSGDFPPSVPSLFHLYRLDLSHNNLSVQIPATVCWLSHLLTLRLEENRFSGSIPGPNLSDLQDFNVSRNRLTGSIPKTLSSFPVDRF</sequence>
<keyword evidence="2" id="KW-1185">Reference proteome</keyword>
<dbReference type="EMBL" id="CM056809">
    <property type="protein sequence ID" value="KAJ8650808.1"/>
    <property type="molecule type" value="Genomic_DNA"/>
</dbReference>
<reference evidence="1 2" key="1">
    <citation type="journal article" date="2022" name="Hortic Res">
        <title>A haplotype resolved chromosomal level avocado genome allows analysis of novel avocado genes.</title>
        <authorList>
            <person name="Nath O."/>
            <person name="Fletcher S.J."/>
            <person name="Hayward A."/>
            <person name="Shaw L.M."/>
            <person name="Masouleh A.K."/>
            <person name="Furtado A."/>
            <person name="Henry R.J."/>
            <person name="Mitter N."/>
        </authorList>
    </citation>
    <scope>NUCLEOTIDE SEQUENCE [LARGE SCALE GENOMIC DNA]</scope>
    <source>
        <strain evidence="2">cv. Hass</strain>
    </source>
</reference>
<comment type="caution">
    <text evidence="1">The sequence shown here is derived from an EMBL/GenBank/DDBJ whole genome shotgun (WGS) entry which is preliminary data.</text>
</comment>